<dbReference type="PROSITE" id="PS50833">
    <property type="entry name" value="BRIX"/>
    <property type="match status" value="1"/>
</dbReference>
<protein>
    <submittedName>
        <fullName evidence="3">Brix-domain-containing protein</fullName>
    </submittedName>
</protein>
<dbReference type="GO" id="GO:0030687">
    <property type="term" value="C:preribosome, large subunit precursor"/>
    <property type="evidence" value="ECO:0007669"/>
    <property type="project" value="TreeGrafter"/>
</dbReference>
<feature type="compositionally biased region" description="Basic residues" evidence="1">
    <location>
        <begin position="1"/>
        <end position="12"/>
    </location>
</feature>
<dbReference type="AlphaFoldDB" id="A0A8E2EA88"/>
<dbReference type="GO" id="GO:0019843">
    <property type="term" value="F:rRNA binding"/>
    <property type="evidence" value="ECO:0007669"/>
    <property type="project" value="InterPro"/>
</dbReference>
<dbReference type="PANTHER" id="PTHR12661">
    <property type="entry name" value="PETER PAN-RELATED"/>
    <property type="match status" value="1"/>
</dbReference>
<dbReference type="GO" id="GO:0006364">
    <property type="term" value="P:rRNA processing"/>
    <property type="evidence" value="ECO:0007669"/>
    <property type="project" value="InterPro"/>
</dbReference>
<dbReference type="Pfam" id="PF04427">
    <property type="entry name" value="Brix"/>
    <property type="match status" value="1"/>
</dbReference>
<name>A0A8E2EA88_9PEZI</name>
<feature type="region of interest" description="Disordered" evidence="1">
    <location>
        <begin position="380"/>
        <end position="441"/>
    </location>
</feature>
<evidence type="ECO:0000259" key="2">
    <source>
        <dbReference type="PROSITE" id="PS50833"/>
    </source>
</evidence>
<accession>A0A8E2EA88</accession>
<feature type="compositionally biased region" description="Basic and acidic residues" evidence="1">
    <location>
        <begin position="298"/>
        <end position="311"/>
    </location>
</feature>
<evidence type="ECO:0000313" key="3">
    <source>
        <dbReference type="EMBL" id="OCK80036.1"/>
    </source>
</evidence>
<feature type="domain" description="Brix" evidence="2">
    <location>
        <begin position="30"/>
        <end position="348"/>
    </location>
</feature>
<dbReference type="InterPro" id="IPR007109">
    <property type="entry name" value="Brix"/>
</dbReference>
<gene>
    <name evidence="3" type="ORF">K432DRAFT_298508</name>
</gene>
<dbReference type="PANTHER" id="PTHR12661:SF5">
    <property type="entry name" value="SUPPRESSOR OF SWI4 1 HOMOLOG"/>
    <property type="match status" value="1"/>
</dbReference>
<evidence type="ECO:0000313" key="4">
    <source>
        <dbReference type="Proteomes" id="UP000250266"/>
    </source>
</evidence>
<dbReference type="InterPro" id="IPR045112">
    <property type="entry name" value="PPAN-like"/>
</dbReference>
<dbReference type="OrthoDB" id="10261452at2759"/>
<feature type="compositionally biased region" description="Basic and acidic residues" evidence="1">
    <location>
        <begin position="380"/>
        <end position="398"/>
    </location>
</feature>
<feature type="region of interest" description="Disordered" evidence="1">
    <location>
        <begin position="289"/>
        <end position="325"/>
    </location>
</feature>
<dbReference type="EMBL" id="KV744976">
    <property type="protein sequence ID" value="OCK80036.1"/>
    <property type="molecule type" value="Genomic_DNA"/>
</dbReference>
<feature type="compositionally biased region" description="Acidic residues" evidence="1">
    <location>
        <begin position="404"/>
        <end position="427"/>
    </location>
</feature>
<dbReference type="Proteomes" id="UP000250266">
    <property type="component" value="Unassembled WGS sequence"/>
</dbReference>
<dbReference type="SMART" id="SM00879">
    <property type="entry name" value="Brix"/>
    <property type="match status" value="1"/>
</dbReference>
<dbReference type="GO" id="GO:0000027">
    <property type="term" value="P:ribosomal large subunit assembly"/>
    <property type="evidence" value="ECO:0007669"/>
    <property type="project" value="TreeGrafter"/>
</dbReference>
<evidence type="ECO:0000256" key="1">
    <source>
        <dbReference type="SAM" id="MobiDB-lite"/>
    </source>
</evidence>
<organism evidence="3 4">
    <name type="scientific">Lepidopterella palustris CBS 459.81</name>
    <dbReference type="NCBI Taxonomy" id="1314670"/>
    <lineage>
        <taxon>Eukaryota</taxon>
        <taxon>Fungi</taxon>
        <taxon>Dikarya</taxon>
        <taxon>Ascomycota</taxon>
        <taxon>Pezizomycotina</taxon>
        <taxon>Dothideomycetes</taxon>
        <taxon>Pleosporomycetidae</taxon>
        <taxon>Mytilinidiales</taxon>
        <taxon>Argynnaceae</taxon>
        <taxon>Lepidopterella</taxon>
    </lineage>
</organism>
<feature type="region of interest" description="Disordered" evidence="1">
    <location>
        <begin position="1"/>
        <end position="28"/>
    </location>
</feature>
<reference evidence="3 4" key="1">
    <citation type="journal article" date="2016" name="Nat. Commun.">
        <title>Ectomycorrhizal ecology is imprinted in the genome of the dominant symbiotic fungus Cenococcum geophilum.</title>
        <authorList>
            <consortium name="DOE Joint Genome Institute"/>
            <person name="Peter M."/>
            <person name="Kohler A."/>
            <person name="Ohm R.A."/>
            <person name="Kuo A."/>
            <person name="Krutzmann J."/>
            <person name="Morin E."/>
            <person name="Arend M."/>
            <person name="Barry K.W."/>
            <person name="Binder M."/>
            <person name="Choi C."/>
            <person name="Clum A."/>
            <person name="Copeland A."/>
            <person name="Grisel N."/>
            <person name="Haridas S."/>
            <person name="Kipfer T."/>
            <person name="LaButti K."/>
            <person name="Lindquist E."/>
            <person name="Lipzen A."/>
            <person name="Maire R."/>
            <person name="Meier B."/>
            <person name="Mihaltcheva S."/>
            <person name="Molinier V."/>
            <person name="Murat C."/>
            <person name="Poggeler S."/>
            <person name="Quandt C.A."/>
            <person name="Sperisen C."/>
            <person name="Tritt A."/>
            <person name="Tisserant E."/>
            <person name="Crous P.W."/>
            <person name="Henrissat B."/>
            <person name="Nehls U."/>
            <person name="Egli S."/>
            <person name="Spatafora J.W."/>
            <person name="Grigoriev I.V."/>
            <person name="Martin F.M."/>
        </authorList>
    </citation>
    <scope>NUCLEOTIDE SEQUENCE [LARGE SCALE GENOMIC DNA]</scope>
    <source>
        <strain evidence="3 4">CBS 459.81</strain>
    </source>
</reference>
<keyword evidence="4" id="KW-1185">Reference proteome</keyword>
<sequence length="441" mass="49021">MARRRVKKRTHVGAHTNGAPPPTDRATPRSMVIRIGAGEVGASVSQLVKDVRHVMEPGTASRLKERRANKLRDYTTMAGPLGVSHLLLFSRSSSGNTNLRLARTPRGPTLHFRVEKYSLCKDVVKGIKHAKSGGYEFQTAPLLVMNNFITPESATTDGSAPPKHLEKLVTDMWQGLFPPISPQATPLASIRRVLLLNREPVTEDNNGLYTINLRHYAITTKVTGLPKAIRRLNAAEKMITGREKKKSALPNLGKLEDVADYILDPSAGGYTSASESEVETDAEVEVLAPSARKVLSKQQRERAPEREDGHKSTSKGGRSRVEKRAVKLVELGPRMKLRLTKVEEDICGGKVMWHEFVSKSEEEVRRMDEMWEKRNQLKEERRRIQKENVERKKKEKGENAGGGGEDDGDEEEGGEDDDYDMDDDVWDENGAKGVGEDGDDG</sequence>
<proteinExistence type="predicted"/>